<comment type="subunit">
    <text evidence="9">Component of the Sec protein translocase complex. Heterotrimer consisting of SecY, SecE and SecG subunits. The heterotrimers can form oligomers, although 1 heterotrimer is thought to be able to translocate proteins. Interacts with the ribosome. Interacts with SecDF, and other proteins may be involved. Interacts with SecA.</text>
</comment>
<proteinExistence type="inferred from homology"/>
<evidence type="ECO:0000256" key="2">
    <source>
        <dbReference type="ARBA" id="ARBA00022448"/>
    </source>
</evidence>
<dbReference type="AlphaFoldDB" id="A0A1F6GVL9"/>
<reference evidence="10 11" key="1">
    <citation type="journal article" date="2016" name="Nat. Commun.">
        <title>Thousands of microbial genomes shed light on interconnected biogeochemical processes in an aquifer system.</title>
        <authorList>
            <person name="Anantharaman K."/>
            <person name="Brown C.T."/>
            <person name="Hug L.A."/>
            <person name="Sharon I."/>
            <person name="Castelle C.J."/>
            <person name="Probst A.J."/>
            <person name="Thomas B.C."/>
            <person name="Singh A."/>
            <person name="Wilkins M.J."/>
            <person name="Karaoz U."/>
            <person name="Brodie E.L."/>
            <person name="Williams K.H."/>
            <person name="Hubbard S.S."/>
            <person name="Banfield J.F."/>
        </authorList>
    </citation>
    <scope>NUCLEOTIDE SEQUENCE [LARGE SCALE GENOMIC DNA]</scope>
</reference>
<dbReference type="EMBL" id="MFNF01000024">
    <property type="protein sequence ID" value="OGH02132.1"/>
    <property type="molecule type" value="Genomic_DNA"/>
</dbReference>
<comment type="function">
    <text evidence="9">Essential subunit of the Sec protein translocation channel SecYEG. Clamps together the 2 halves of SecY. May contact the channel plug during translocation.</text>
</comment>
<feature type="transmembrane region" description="Helical" evidence="9">
    <location>
        <begin position="32"/>
        <end position="52"/>
    </location>
</feature>
<comment type="subcellular location">
    <subcellularLocation>
        <location evidence="9">Cell membrane</location>
        <topology evidence="9">Single-pass membrane protein</topology>
    </subcellularLocation>
    <subcellularLocation>
        <location evidence="1">Membrane</location>
    </subcellularLocation>
</comment>
<dbReference type="GO" id="GO:0006605">
    <property type="term" value="P:protein targeting"/>
    <property type="evidence" value="ECO:0007669"/>
    <property type="project" value="UniProtKB-UniRule"/>
</dbReference>
<evidence type="ECO:0000256" key="9">
    <source>
        <dbReference type="HAMAP-Rule" id="MF_00422"/>
    </source>
</evidence>
<evidence type="ECO:0000256" key="5">
    <source>
        <dbReference type="ARBA" id="ARBA00022927"/>
    </source>
</evidence>
<evidence type="ECO:0000256" key="4">
    <source>
        <dbReference type="ARBA" id="ARBA00022692"/>
    </source>
</evidence>
<dbReference type="PANTHER" id="PTHR33910:SF1">
    <property type="entry name" value="PROTEIN TRANSLOCASE SUBUNIT SECE"/>
    <property type="match status" value="1"/>
</dbReference>
<dbReference type="HAMAP" id="MF_00422">
    <property type="entry name" value="SecE"/>
    <property type="match status" value="1"/>
</dbReference>
<dbReference type="Pfam" id="PF00584">
    <property type="entry name" value="SecE"/>
    <property type="match status" value="1"/>
</dbReference>
<evidence type="ECO:0000256" key="6">
    <source>
        <dbReference type="ARBA" id="ARBA00022989"/>
    </source>
</evidence>
<name>A0A1F6GVL9_9PROT</name>
<keyword evidence="6 9" id="KW-1133">Transmembrane helix</keyword>
<dbReference type="GO" id="GO:0009306">
    <property type="term" value="P:protein secretion"/>
    <property type="evidence" value="ECO:0007669"/>
    <property type="project" value="UniProtKB-UniRule"/>
</dbReference>
<evidence type="ECO:0000256" key="8">
    <source>
        <dbReference type="ARBA" id="ARBA00023136"/>
    </source>
</evidence>
<keyword evidence="8 9" id="KW-0472">Membrane</keyword>
<comment type="caution">
    <text evidence="10">The sequence shown here is derived from an EMBL/GenBank/DDBJ whole genome shotgun (WGS) entry which is preliminary data.</text>
</comment>
<dbReference type="Proteomes" id="UP000177583">
    <property type="component" value="Unassembled WGS sequence"/>
</dbReference>
<dbReference type="PANTHER" id="PTHR33910">
    <property type="entry name" value="PROTEIN TRANSLOCASE SUBUNIT SECE"/>
    <property type="match status" value="1"/>
</dbReference>
<dbReference type="GO" id="GO:0005886">
    <property type="term" value="C:plasma membrane"/>
    <property type="evidence" value="ECO:0007669"/>
    <property type="project" value="UniProtKB-SubCell"/>
</dbReference>
<dbReference type="InterPro" id="IPR005807">
    <property type="entry name" value="SecE_bac"/>
</dbReference>
<dbReference type="InterPro" id="IPR001901">
    <property type="entry name" value="Translocase_SecE/Sec61-g"/>
</dbReference>
<keyword evidence="7 9" id="KW-0811">Translocation</keyword>
<dbReference type="GO" id="GO:0043952">
    <property type="term" value="P:protein transport by the Sec complex"/>
    <property type="evidence" value="ECO:0007669"/>
    <property type="project" value="UniProtKB-UniRule"/>
</dbReference>
<keyword evidence="3 9" id="KW-1003">Cell membrane</keyword>
<evidence type="ECO:0000256" key="1">
    <source>
        <dbReference type="ARBA" id="ARBA00004370"/>
    </source>
</evidence>
<evidence type="ECO:0000256" key="7">
    <source>
        <dbReference type="ARBA" id="ARBA00023010"/>
    </source>
</evidence>
<dbReference type="GO" id="GO:0065002">
    <property type="term" value="P:intracellular protein transmembrane transport"/>
    <property type="evidence" value="ECO:0007669"/>
    <property type="project" value="UniProtKB-UniRule"/>
</dbReference>
<evidence type="ECO:0000313" key="10">
    <source>
        <dbReference type="EMBL" id="OGH02132.1"/>
    </source>
</evidence>
<evidence type="ECO:0000256" key="3">
    <source>
        <dbReference type="ARBA" id="ARBA00022475"/>
    </source>
</evidence>
<sequence length="61" mass="6890">MFKRIAGFFAEVKGEFKKVSWPSREQTVRQTGVVLMITLIASVFLGIIDYGLSEAVKQVIR</sequence>
<dbReference type="InterPro" id="IPR038379">
    <property type="entry name" value="SecE_sf"/>
</dbReference>
<keyword evidence="5 9" id="KW-0653">Protein transport</keyword>
<keyword evidence="4 9" id="KW-0812">Transmembrane</keyword>
<comment type="similarity">
    <text evidence="9">Belongs to the SecE/SEC61-gamma family.</text>
</comment>
<dbReference type="Gene3D" id="1.20.5.1030">
    <property type="entry name" value="Preprotein translocase secy subunit"/>
    <property type="match status" value="1"/>
</dbReference>
<keyword evidence="2 9" id="KW-0813">Transport</keyword>
<accession>A0A1F6GVL9</accession>
<organism evidence="10 11">
    <name type="scientific">Candidatus Lambdaproteobacteria bacterium RIFOXYD2_FULL_56_26</name>
    <dbReference type="NCBI Taxonomy" id="1817773"/>
    <lineage>
        <taxon>Bacteria</taxon>
        <taxon>Pseudomonadati</taxon>
        <taxon>Pseudomonadota</taxon>
        <taxon>Candidatus Lambdaproteobacteria</taxon>
    </lineage>
</organism>
<protein>
    <recommendedName>
        <fullName evidence="9">Protein translocase subunit SecE</fullName>
    </recommendedName>
</protein>
<gene>
    <name evidence="9" type="primary">secE</name>
    <name evidence="10" type="ORF">A2557_05070</name>
</gene>
<dbReference type="GO" id="GO:0008320">
    <property type="term" value="F:protein transmembrane transporter activity"/>
    <property type="evidence" value="ECO:0007669"/>
    <property type="project" value="UniProtKB-UniRule"/>
</dbReference>
<evidence type="ECO:0000313" key="11">
    <source>
        <dbReference type="Proteomes" id="UP000177583"/>
    </source>
</evidence>
<dbReference type="NCBIfam" id="TIGR00964">
    <property type="entry name" value="secE_bact"/>
    <property type="match status" value="1"/>
</dbReference>